<reference evidence="20" key="1">
    <citation type="journal article" date="2014" name="Nature">
        <title>Elephant shark genome provides unique insights into gnathostome evolution.</title>
        <authorList>
            <consortium name="International Elephant Shark Genome Sequencing Consortium"/>
            <person name="Venkatesh B."/>
            <person name="Lee A.P."/>
            <person name="Ravi V."/>
            <person name="Maurya A.K."/>
            <person name="Lian M.M."/>
            <person name="Swann J.B."/>
            <person name="Ohta Y."/>
            <person name="Flajnik M.F."/>
            <person name="Sutoh Y."/>
            <person name="Kasahara M."/>
            <person name="Hoon S."/>
            <person name="Gangu V."/>
            <person name="Roy S.W."/>
            <person name="Irimia M."/>
            <person name="Korzh V."/>
            <person name="Kondrychyn I."/>
            <person name="Lim Z.W."/>
            <person name="Tay B.H."/>
            <person name="Tohari S."/>
            <person name="Kong K.W."/>
            <person name="Ho S."/>
            <person name="Lorente-Galdos B."/>
            <person name="Quilez J."/>
            <person name="Marques-Bonet T."/>
            <person name="Raney B.J."/>
            <person name="Ingham P.W."/>
            <person name="Tay A."/>
            <person name="Hillier L.W."/>
            <person name="Minx P."/>
            <person name="Boehm T."/>
            <person name="Wilson R.K."/>
            <person name="Brenner S."/>
            <person name="Warren W.C."/>
        </authorList>
    </citation>
    <scope>NUCLEOTIDE SEQUENCE</scope>
    <source>
        <tissue evidence="20">Liver</tissue>
    </source>
</reference>
<evidence type="ECO:0000256" key="3">
    <source>
        <dbReference type="ARBA" id="ARBA00007527"/>
    </source>
</evidence>
<evidence type="ECO:0000256" key="4">
    <source>
        <dbReference type="ARBA" id="ARBA00012036"/>
    </source>
</evidence>
<proteinExistence type="evidence at transcript level"/>
<keyword evidence="9" id="KW-0255">Endonuclease</keyword>
<keyword evidence="7" id="KW-0540">Nuclease</keyword>
<evidence type="ECO:0000256" key="11">
    <source>
        <dbReference type="ARBA" id="ARBA00023157"/>
    </source>
</evidence>
<sequence>MFRSPSPVLLFLLLTTLRCLVSAASSSISCYSDSGNPVDWFIVYKLPKRSSLTGLSYMYQDSTTKGWKPGNYLINNTQGAVGRTLTQVYKQRQAQNQETAYVLYNDQSTKHSESNYGHTKGVILLDQKQGFWLVHSTPHFPLPANESYSWPDSGKRNGQSFLCVTYPYAQFNEIGLQLLYNNPHTYSHSVPEPFARDLPDLKKAVEPHRALPPGGKRKAGLRSVAGTNFNSFAKSKAFGKDLYVDWLAGEFASDLLVQSWPNSRGTLPSNCSGPHWVYNVDTIHLPGNPDFTSTVDHSKWCVTHPRGDGPSWVCVGDINRDRAEEFRGGGVVCVNDPAVWKSFSSLVLKFKDCSSRN</sequence>
<comment type="similarity">
    <text evidence="3">Belongs to the DNase II family.</text>
</comment>
<evidence type="ECO:0000313" key="20">
    <source>
        <dbReference type="EMBL" id="AFP05579.1"/>
    </source>
</evidence>
<feature type="signal peptide" evidence="19">
    <location>
        <begin position="1"/>
        <end position="23"/>
    </location>
</feature>
<feature type="chain" id="PRO_5004778552" description="Deoxyribonuclease-2-alpha" evidence="19">
    <location>
        <begin position="24"/>
        <end position="357"/>
    </location>
</feature>
<dbReference type="GO" id="GO:0004531">
    <property type="term" value="F:deoxyribonuclease II activity"/>
    <property type="evidence" value="ECO:0007669"/>
    <property type="project" value="UniProtKB-EC"/>
</dbReference>
<evidence type="ECO:0000256" key="1">
    <source>
        <dbReference type="ARBA" id="ARBA00000447"/>
    </source>
</evidence>
<dbReference type="GO" id="GO:0005764">
    <property type="term" value="C:lysosome"/>
    <property type="evidence" value="ECO:0007669"/>
    <property type="project" value="UniProtKB-SubCell"/>
</dbReference>
<evidence type="ECO:0000256" key="10">
    <source>
        <dbReference type="ARBA" id="ARBA00022801"/>
    </source>
</evidence>
<evidence type="ECO:0000256" key="9">
    <source>
        <dbReference type="ARBA" id="ARBA00022759"/>
    </source>
</evidence>
<comment type="subcellular location">
    <subcellularLocation>
        <location evidence="2">Lysosome</location>
    </subcellularLocation>
</comment>
<protein>
    <recommendedName>
        <fullName evidence="14">Deoxyribonuclease-2-alpha</fullName>
        <ecNumber evidence="4">3.1.22.1</ecNumber>
    </recommendedName>
    <alternativeName>
        <fullName evidence="15">Acid DNase</fullName>
    </alternativeName>
    <alternativeName>
        <fullName evidence="17">Deoxyribonuclease II alpha</fullName>
    </alternativeName>
    <alternativeName>
        <fullName evidence="16">Lysosomal DNase II</fullName>
    </alternativeName>
</protein>
<keyword evidence="11" id="KW-1015">Disulfide bond</keyword>
<keyword evidence="13" id="KW-0458">Lysosome</keyword>
<evidence type="ECO:0000256" key="14">
    <source>
        <dbReference type="ARBA" id="ARBA00039868"/>
    </source>
</evidence>
<dbReference type="InterPro" id="IPR004947">
    <property type="entry name" value="DNase_II"/>
</dbReference>
<keyword evidence="5" id="KW-0217">Developmental protein</keyword>
<evidence type="ECO:0000256" key="2">
    <source>
        <dbReference type="ARBA" id="ARBA00004371"/>
    </source>
</evidence>
<organism evidence="20">
    <name type="scientific">Callorhinchus milii</name>
    <name type="common">Ghost shark</name>
    <dbReference type="NCBI Taxonomy" id="7868"/>
    <lineage>
        <taxon>Eukaryota</taxon>
        <taxon>Metazoa</taxon>
        <taxon>Chordata</taxon>
        <taxon>Craniata</taxon>
        <taxon>Vertebrata</taxon>
        <taxon>Chondrichthyes</taxon>
        <taxon>Holocephali</taxon>
        <taxon>Chimaeriformes</taxon>
        <taxon>Callorhinchidae</taxon>
        <taxon>Callorhinchus</taxon>
    </lineage>
</organism>
<dbReference type="PANTHER" id="PTHR10858">
    <property type="entry name" value="DEOXYRIBONUCLEASE II"/>
    <property type="match status" value="1"/>
</dbReference>
<dbReference type="GO" id="GO:0006309">
    <property type="term" value="P:apoptotic DNA fragmentation"/>
    <property type="evidence" value="ECO:0007669"/>
    <property type="project" value="TreeGrafter"/>
</dbReference>
<name>V9L2H2_CALMI</name>
<evidence type="ECO:0000256" key="16">
    <source>
        <dbReference type="ARBA" id="ARBA00041918"/>
    </source>
</evidence>
<evidence type="ECO:0000256" key="5">
    <source>
        <dbReference type="ARBA" id="ARBA00022473"/>
    </source>
</evidence>
<evidence type="ECO:0000256" key="18">
    <source>
        <dbReference type="ARBA" id="ARBA00045381"/>
    </source>
</evidence>
<evidence type="ECO:0000256" key="8">
    <source>
        <dbReference type="ARBA" id="ARBA00022729"/>
    </source>
</evidence>
<evidence type="ECO:0000256" key="13">
    <source>
        <dbReference type="ARBA" id="ARBA00023228"/>
    </source>
</evidence>
<dbReference type="EC" id="3.1.22.1" evidence="4"/>
<dbReference type="PANTHER" id="PTHR10858:SF9">
    <property type="entry name" value="DEOXYRIBONUCLEASE-2-ALPHA"/>
    <property type="match status" value="1"/>
</dbReference>
<comment type="function">
    <text evidence="18">Hydrolyzes DNA under acidic conditions with a preference for double-stranded DNA. Plays a major role in the clearance of nucleic acids generated through apoptosis, hence preventing autoinflammation. Necessary for proper fetal development and for definitive erythropoiesis in fetal liver and bone marrow, where it degrades nuclear DNA expelled from erythroid precursor cells.</text>
</comment>
<dbReference type="PROSITE" id="PS51257">
    <property type="entry name" value="PROKAR_LIPOPROTEIN"/>
    <property type="match status" value="1"/>
</dbReference>
<keyword evidence="8 19" id="KW-0732">Signal</keyword>
<dbReference type="EMBL" id="JW873061">
    <property type="protein sequence ID" value="AFP05579.1"/>
    <property type="molecule type" value="mRNA"/>
</dbReference>
<dbReference type="AlphaFoldDB" id="V9L2H2"/>
<comment type="catalytic activity">
    <reaction evidence="1">
        <text>Endonucleolytic cleavage to nucleoside 3'-phosphates and 3'-phosphooligonucleotide end-products.</text>
        <dbReference type="EC" id="3.1.22.1"/>
    </reaction>
</comment>
<keyword evidence="12" id="KW-0325">Glycoprotein</keyword>
<evidence type="ECO:0000256" key="12">
    <source>
        <dbReference type="ARBA" id="ARBA00023180"/>
    </source>
</evidence>
<evidence type="ECO:0000256" key="6">
    <source>
        <dbReference type="ARBA" id="ARBA00022703"/>
    </source>
</evidence>
<keyword evidence="10" id="KW-0378">Hydrolase</keyword>
<evidence type="ECO:0000256" key="17">
    <source>
        <dbReference type="ARBA" id="ARBA00043033"/>
    </source>
</evidence>
<dbReference type="Pfam" id="PF03265">
    <property type="entry name" value="DNase_II"/>
    <property type="match status" value="1"/>
</dbReference>
<keyword evidence="6" id="KW-0053">Apoptosis</keyword>
<accession>V9L2H2</accession>
<evidence type="ECO:0000256" key="15">
    <source>
        <dbReference type="ARBA" id="ARBA00041393"/>
    </source>
</evidence>
<evidence type="ECO:0000256" key="7">
    <source>
        <dbReference type="ARBA" id="ARBA00022722"/>
    </source>
</evidence>
<evidence type="ECO:0000256" key="19">
    <source>
        <dbReference type="SAM" id="SignalP"/>
    </source>
</evidence>